<organism evidence="1 2">
    <name type="scientific">Corchorus capsularis</name>
    <name type="common">Jute</name>
    <dbReference type="NCBI Taxonomy" id="210143"/>
    <lineage>
        <taxon>Eukaryota</taxon>
        <taxon>Viridiplantae</taxon>
        <taxon>Streptophyta</taxon>
        <taxon>Embryophyta</taxon>
        <taxon>Tracheophyta</taxon>
        <taxon>Spermatophyta</taxon>
        <taxon>Magnoliopsida</taxon>
        <taxon>eudicotyledons</taxon>
        <taxon>Gunneridae</taxon>
        <taxon>Pentapetalae</taxon>
        <taxon>rosids</taxon>
        <taxon>malvids</taxon>
        <taxon>Malvales</taxon>
        <taxon>Malvaceae</taxon>
        <taxon>Grewioideae</taxon>
        <taxon>Apeibeae</taxon>
        <taxon>Corchorus</taxon>
    </lineage>
</organism>
<comment type="caution">
    <text evidence="1">The sequence shown here is derived from an EMBL/GenBank/DDBJ whole genome shotgun (WGS) entry which is preliminary data.</text>
</comment>
<dbReference type="PANTHER" id="PTHR35477:SF1">
    <property type="entry name" value="OS06G0728500 PROTEIN"/>
    <property type="match status" value="1"/>
</dbReference>
<protein>
    <submittedName>
        <fullName evidence="1">Uncharacterized protein</fullName>
    </submittedName>
</protein>
<dbReference type="Proteomes" id="UP000188268">
    <property type="component" value="Unassembled WGS sequence"/>
</dbReference>
<keyword evidence="2" id="KW-1185">Reference proteome</keyword>
<evidence type="ECO:0000313" key="1">
    <source>
        <dbReference type="EMBL" id="OMO71326.1"/>
    </source>
</evidence>
<accession>A0A1R3HLS6</accession>
<evidence type="ECO:0000313" key="2">
    <source>
        <dbReference type="Proteomes" id="UP000188268"/>
    </source>
</evidence>
<dbReference type="STRING" id="210143.A0A1R3HLS6"/>
<proteinExistence type="predicted"/>
<dbReference type="PANTHER" id="PTHR35477">
    <property type="entry name" value="OS06G0728500 PROTEIN"/>
    <property type="match status" value="1"/>
</dbReference>
<dbReference type="Gramene" id="OMO71326">
    <property type="protein sequence ID" value="OMO71326"/>
    <property type="gene ID" value="CCACVL1_18287"/>
</dbReference>
<reference evidence="1 2" key="1">
    <citation type="submission" date="2013-09" db="EMBL/GenBank/DDBJ databases">
        <title>Corchorus capsularis genome sequencing.</title>
        <authorList>
            <person name="Alam M."/>
            <person name="Haque M.S."/>
            <person name="Islam M.S."/>
            <person name="Emdad E.M."/>
            <person name="Islam M.M."/>
            <person name="Ahmed B."/>
            <person name="Halim A."/>
            <person name="Hossen Q.M.M."/>
            <person name="Hossain M.Z."/>
            <person name="Ahmed R."/>
            <person name="Khan M.M."/>
            <person name="Islam R."/>
            <person name="Rashid M.M."/>
            <person name="Khan S.A."/>
            <person name="Rahman M.S."/>
            <person name="Alam M."/>
        </authorList>
    </citation>
    <scope>NUCLEOTIDE SEQUENCE [LARGE SCALE GENOMIC DNA]</scope>
    <source>
        <strain evidence="2">cv. CVL-1</strain>
        <tissue evidence="1">Whole seedling</tissue>
    </source>
</reference>
<dbReference type="AlphaFoldDB" id="A0A1R3HLS6"/>
<sequence length="101" mass="10634">MEANICDINHLDADVLLPSRKRLLAGFKKHASNANGASDQPIVASFPHLCLLHHPHLQLLQVMEILEALRAVAIAAAKTAEAARVAADEKAAIAAKAVAAT</sequence>
<dbReference type="OrthoDB" id="1751147at2759"/>
<name>A0A1R3HLS6_COCAP</name>
<gene>
    <name evidence="1" type="ORF">CCACVL1_18287</name>
</gene>
<dbReference type="EMBL" id="AWWV01011646">
    <property type="protein sequence ID" value="OMO71326.1"/>
    <property type="molecule type" value="Genomic_DNA"/>
</dbReference>